<accession>A0AAN9W0Z1</accession>
<sequence length="494" mass="55438">MRAHSVLLLTTLAVALLTEVNGKKGRPLGIYKCCGMFQMLSGDGQSCVDAAWPRGHRPRLHRFFPSEKTGVVLRRSDAAWVARWLPPGLPLDRVWAVFLDGRTRFYYKPVVQTVREAVLRDEEQEMAGGAAYWRGDRAYFSQTYEGVSRTIKNPWPPIKQRKAVHSSWYCVDAARPPLAPFALLSDVNCAYEDCFIKCCHPGEVMAAKAGGWMCEDNPRGYWTPHNSSFASFVPADVPFKRGRMSAQCLPPGNPSPRLRPVSRGDAWEAYLLRHRFHDFFFASWETCVDAQLRADGTLGESIFYCEESQITRGVYRLLRPISIVSSALTMVAVISVACNRSMRLKAHGWCLACHAVCLFGFNLGQVVYYLSISDAVDTFSSGPPYYLINTCVNFALLMYFLLTAANCWLTALCVNMALGFGKLQVARSGGGQDWKRFLVLSALAWGVPTVMTGLCAHAYEWDRSSLEWFTPTLVETRTCFDEVYLNGLSFSKVY</sequence>
<evidence type="ECO:0000256" key="1">
    <source>
        <dbReference type="SAM" id="Phobius"/>
    </source>
</evidence>
<evidence type="ECO:0000313" key="3">
    <source>
        <dbReference type="EMBL" id="KAK7871642.1"/>
    </source>
</evidence>
<dbReference type="EMBL" id="JAZDUA010000036">
    <property type="protein sequence ID" value="KAK7871642.1"/>
    <property type="molecule type" value="Genomic_DNA"/>
</dbReference>
<feature type="transmembrane region" description="Helical" evidence="1">
    <location>
        <begin position="392"/>
        <end position="417"/>
    </location>
</feature>
<feature type="chain" id="PRO_5042934887" evidence="2">
    <location>
        <begin position="23"/>
        <end position="494"/>
    </location>
</feature>
<feature type="transmembrane region" description="Helical" evidence="1">
    <location>
        <begin position="437"/>
        <end position="459"/>
    </location>
</feature>
<dbReference type="InterPro" id="IPR052808">
    <property type="entry name" value="GPCR_Mth-like"/>
</dbReference>
<protein>
    <submittedName>
        <fullName evidence="3">Uncharacterized protein</fullName>
    </submittedName>
</protein>
<feature type="transmembrane region" description="Helical" evidence="1">
    <location>
        <begin position="349"/>
        <end position="372"/>
    </location>
</feature>
<feature type="transmembrane region" description="Helical" evidence="1">
    <location>
        <begin position="317"/>
        <end position="337"/>
    </location>
</feature>
<dbReference type="Proteomes" id="UP001378592">
    <property type="component" value="Unassembled WGS sequence"/>
</dbReference>
<dbReference type="PANTHER" id="PTHR46953:SF1">
    <property type="entry name" value="G-PROTEIN COUPLED RECEPTOR MTH-LIKE 1-RELATED"/>
    <property type="match status" value="1"/>
</dbReference>
<keyword evidence="2" id="KW-0732">Signal</keyword>
<proteinExistence type="predicted"/>
<keyword evidence="1" id="KW-1133">Transmembrane helix</keyword>
<reference evidence="3 4" key="1">
    <citation type="submission" date="2024-03" db="EMBL/GenBank/DDBJ databases">
        <title>The genome assembly and annotation of the cricket Gryllus longicercus Weissman &amp; Gray.</title>
        <authorList>
            <person name="Szrajer S."/>
            <person name="Gray D."/>
            <person name="Ylla G."/>
        </authorList>
    </citation>
    <scope>NUCLEOTIDE SEQUENCE [LARGE SCALE GENOMIC DNA]</scope>
    <source>
        <strain evidence="3">DAG 2021-001</strain>
        <tissue evidence="3">Whole body minus gut</tissue>
    </source>
</reference>
<feature type="signal peptide" evidence="2">
    <location>
        <begin position="1"/>
        <end position="22"/>
    </location>
</feature>
<dbReference type="AlphaFoldDB" id="A0AAN9W0Z1"/>
<comment type="caution">
    <text evidence="3">The sequence shown here is derived from an EMBL/GenBank/DDBJ whole genome shotgun (WGS) entry which is preliminary data.</text>
</comment>
<evidence type="ECO:0000256" key="2">
    <source>
        <dbReference type="SAM" id="SignalP"/>
    </source>
</evidence>
<dbReference type="PANTHER" id="PTHR46953">
    <property type="entry name" value="G-PROTEIN COUPLED RECEPTOR MTH-LIKE 1-RELATED"/>
    <property type="match status" value="1"/>
</dbReference>
<keyword evidence="1" id="KW-0472">Membrane</keyword>
<dbReference type="Gene3D" id="1.20.1070.10">
    <property type="entry name" value="Rhodopsin 7-helix transmembrane proteins"/>
    <property type="match status" value="1"/>
</dbReference>
<organism evidence="3 4">
    <name type="scientific">Gryllus longicercus</name>
    <dbReference type="NCBI Taxonomy" id="2509291"/>
    <lineage>
        <taxon>Eukaryota</taxon>
        <taxon>Metazoa</taxon>
        <taxon>Ecdysozoa</taxon>
        <taxon>Arthropoda</taxon>
        <taxon>Hexapoda</taxon>
        <taxon>Insecta</taxon>
        <taxon>Pterygota</taxon>
        <taxon>Neoptera</taxon>
        <taxon>Polyneoptera</taxon>
        <taxon>Orthoptera</taxon>
        <taxon>Ensifera</taxon>
        <taxon>Gryllidea</taxon>
        <taxon>Grylloidea</taxon>
        <taxon>Gryllidae</taxon>
        <taxon>Gryllinae</taxon>
        <taxon>Gryllus</taxon>
    </lineage>
</organism>
<keyword evidence="4" id="KW-1185">Reference proteome</keyword>
<evidence type="ECO:0000313" key="4">
    <source>
        <dbReference type="Proteomes" id="UP001378592"/>
    </source>
</evidence>
<keyword evidence="1" id="KW-0812">Transmembrane</keyword>
<gene>
    <name evidence="3" type="ORF">R5R35_001827</name>
</gene>
<name>A0AAN9W0Z1_9ORTH</name>